<evidence type="ECO:0000259" key="1">
    <source>
        <dbReference type="Pfam" id="PF01636"/>
    </source>
</evidence>
<evidence type="ECO:0000313" key="2">
    <source>
        <dbReference type="EMBL" id="CAD0099429.1"/>
    </source>
</evidence>
<organism evidence="2 3">
    <name type="scientific">Aureobasidium mustum</name>
    <dbReference type="NCBI Taxonomy" id="2773714"/>
    <lineage>
        <taxon>Eukaryota</taxon>
        <taxon>Fungi</taxon>
        <taxon>Dikarya</taxon>
        <taxon>Ascomycota</taxon>
        <taxon>Pezizomycotina</taxon>
        <taxon>Dothideomycetes</taxon>
        <taxon>Dothideomycetidae</taxon>
        <taxon>Dothideales</taxon>
        <taxon>Saccotheciaceae</taxon>
        <taxon>Aureobasidium</taxon>
    </lineage>
</organism>
<dbReference type="SUPFAM" id="SSF56112">
    <property type="entry name" value="Protein kinase-like (PK-like)"/>
    <property type="match status" value="1"/>
</dbReference>
<evidence type="ECO:0000313" key="3">
    <source>
        <dbReference type="Proteomes" id="UP000714618"/>
    </source>
</evidence>
<dbReference type="Pfam" id="PF01636">
    <property type="entry name" value="APH"/>
    <property type="match status" value="1"/>
</dbReference>
<proteinExistence type="predicted"/>
<reference evidence="2" key="1">
    <citation type="submission" date="2020-06" db="EMBL/GenBank/DDBJ databases">
        <authorList>
            <person name="Onetto C."/>
        </authorList>
    </citation>
    <scope>NUCLEOTIDE SEQUENCE</scope>
</reference>
<protein>
    <recommendedName>
        <fullName evidence="1">Aminoglycoside phosphotransferase domain-containing protein</fullName>
    </recommendedName>
</protein>
<dbReference type="OrthoDB" id="5412996at2759"/>
<sequence>MEHLLQQSTSHLYEQRNSVLDAEEARREFILRRRMQALIPYFKSKHDSGPFKLYCDDIHPRNILVDKDTYQITAVIDWEWTYAAP</sequence>
<name>A0A9N8K903_9PEZI</name>
<dbReference type="InterPro" id="IPR002575">
    <property type="entry name" value="Aminoglycoside_PTrfase"/>
</dbReference>
<accession>A0A9N8K903</accession>
<dbReference type="AlphaFoldDB" id="A0A9N8K903"/>
<keyword evidence="3" id="KW-1185">Reference proteome</keyword>
<feature type="domain" description="Aminoglycoside phosphotransferase" evidence="1">
    <location>
        <begin position="28"/>
        <end position="79"/>
    </location>
</feature>
<dbReference type="Proteomes" id="UP000714618">
    <property type="component" value="Unassembled WGS sequence"/>
</dbReference>
<dbReference type="Gene3D" id="3.90.1200.10">
    <property type="match status" value="1"/>
</dbReference>
<dbReference type="InterPro" id="IPR011009">
    <property type="entry name" value="Kinase-like_dom_sf"/>
</dbReference>
<gene>
    <name evidence="2" type="ORF">AWRI4233_LOCUS8253</name>
</gene>
<comment type="caution">
    <text evidence="2">The sequence shown here is derived from an EMBL/GenBank/DDBJ whole genome shotgun (WGS) entry which is preliminary data.</text>
</comment>
<dbReference type="EMBL" id="CAIJEO010000010">
    <property type="protein sequence ID" value="CAD0099429.1"/>
    <property type="molecule type" value="Genomic_DNA"/>
</dbReference>